<evidence type="ECO:0000256" key="5">
    <source>
        <dbReference type="ARBA" id="ARBA00022692"/>
    </source>
</evidence>
<dbReference type="CDD" id="cd06261">
    <property type="entry name" value="TM_PBP2"/>
    <property type="match status" value="1"/>
</dbReference>
<comment type="subcellular location">
    <subcellularLocation>
        <location evidence="1 8">Cell membrane</location>
        <topology evidence="1 8">Multi-pass membrane protein</topology>
    </subcellularLocation>
</comment>
<dbReference type="Gene3D" id="1.10.3720.10">
    <property type="entry name" value="MetI-like"/>
    <property type="match status" value="1"/>
</dbReference>
<keyword evidence="6 8" id="KW-1133">Transmembrane helix</keyword>
<evidence type="ECO:0000256" key="8">
    <source>
        <dbReference type="RuleBase" id="RU363032"/>
    </source>
</evidence>
<evidence type="ECO:0000256" key="1">
    <source>
        <dbReference type="ARBA" id="ARBA00004651"/>
    </source>
</evidence>
<dbReference type="Proteomes" id="UP001549204">
    <property type="component" value="Unassembled WGS sequence"/>
</dbReference>
<sequence length="267" mass="28673">MLLRIIVWAILAFLLAPLLIIVLFSFHASPSLSFPFAGFSLRWYEELLGNAQLASAVIKSLTVALLTALVTLLLGATASLAWLRFGRAGRGMIEALTVTPIALPGLFVGVSLLVLFAQSGTQLSTVTIVIAHVVIAIPILIVAMKARLALFDPSLEEASRDLGASQIQTFARVTLPLIAPTLIASSILAFAVSFDEFVVTSFVAGTETTLPMYIWSMMRRTVTPLVNAISTLALFFSIAILVASWLIGQARRRSAIAGRVEQLEPLP</sequence>
<organism evidence="10 11">
    <name type="scientific">Mesorhizobium robiniae</name>
    <dbReference type="NCBI Taxonomy" id="559315"/>
    <lineage>
        <taxon>Bacteria</taxon>
        <taxon>Pseudomonadati</taxon>
        <taxon>Pseudomonadota</taxon>
        <taxon>Alphaproteobacteria</taxon>
        <taxon>Hyphomicrobiales</taxon>
        <taxon>Phyllobacteriaceae</taxon>
        <taxon>Mesorhizobium</taxon>
    </lineage>
</organism>
<dbReference type="Pfam" id="PF00528">
    <property type="entry name" value="BPD_transp_1"/>
    <property type="match status" value="1"/>
</dbReference>
<name>A0ABV2GP72_9HYPH</name>
<evidence type="ECO:0000256" key="4">
    <source>
        <dbReference type="ARBA" id="ARBA00022475"/>
    </source>
</evidence>
<feature type="transmembrane region" description="Helical" evidence="8">
    <location>
        <begin position="170"/>
        <end position="192"/>
    </location>
</feature>
<evidence type="ECO:0000313" key="11">
    <source>
        <dbReference type="Proteomes" id="UP001549204"/>
    </source>
</evidence>
<dbReference type="EMBL" id="JBEPMC010000005">
    <property type="protein sequence ID" value="MET3580093.1"/>
    <property type="molecule type" value="Genomic_DNA"/>
</dbReference>
<dbReference type="PANTHER" id="PTHR43848">
    <property type="entry name" value="PUTRESCINE TRANSPORT SYSTEM PERMEASE PROTEIN POTI"/>
    <property type="match status" value="1"/>
</dbReference>
<dbReference type="PROSITE" id="PS50928">
    <property type="entry name" value="ABC_TM1"/>
    <property type="match status" value="1"/>
</dbReference>
<evidence type="ECO:0000256" key="6">
    <source>
        <dbReference type="ARBA" id="ARBA00022989"/>
    </source>
</evidence>
<reference evidence="10 11" key="1">
    <citation type="submission" date="2024-06" db="EMBL/GenBank/DDBJ databases">
        <title>Genomic Encyclopedia of Type Strains, Phase IV (KMG-IV): sequencing the most valuable type-strain genomes for metagenomic binning, comparative biology and taxonomic classification.</title>
        <authorList>
            <person name="Goeker M."/>
        </authorList>
    </citation>
    <scope>NUCLEOTIDE SEQUENCE [LARGE SCALE GENOMIC DNA]</scope>
    <source>
        <strain evidence="10 11">DSM 100022</strain>
    </source>
</reference>
<feature type="transmembrane region" description="Helical" evidence="8">
    <location>
        <begin position="225"/>
        <end position="247"/>
    </location>
</feature>
<evidence type="ECO:0000256" key="3">
    <source>
        <dbReference type="ARBA" id="ARBA00022448"/>
    </source>
</evidence>
<protein>
    <submittedName>
        <fullName evidence="10">Spermidine/putrescine transport system permease protein</fullName>
    </submittedName>
</protein>
<keyword evidence="5 8" id="KW-0812">Transmembrane</keyword>
<dbReference type="RefSeq" id="WP_354491805.1">
    <property type="nucleotide sequence ID" value="NZ_JBEPMC010000005.1"/>
</dbReference>
<dbReference type="InterPro" id="IPR000515">
    <property type="entry name" value="MetI-like"/>
</dbReference>
<dbReference type="SUPFAM" id="SSF161098">
    <property type="entry name" value="MetI-like"/>
    <property type="match status" value="1"/>
</dbReference>
<gene>
    <name evidence="10" type="ORF">ABID19_003131</name>
</gene>
<keyword evidence="4" id="KW-1003">Cell membrane</keyword>
<evidence type="ECO:0000259" key="9">
    <source>
        <dbReference type="PROSITE" id="PS50928"/>
    </source>
</evidence>
<keyword evidence="3 8" id="KW-0813">Transport</keyword>
<feature type="transmembrane region" description="Helical" evidence="8">
    <location>
        <begin position="57"/>
        <end position="83"/>
    </location>
</feature>
<dbReference type="PANTHER" id="PTHR43848:SF2">
    <property type="entry name" value="PUTRESCINE TRANSPORT SYSTEM PERMEASE PROTEIN POTI"/>
    <property type="match status" value="1"/>
</dbReference>
<keyword evidence="11" id="KW-1185">Reference proteome</keyword>
<keyword evidence="7 8" id="KW-0472">Membrane</keyword>
<proteinExistence type="inferred from homology"/>
<dbReference type="InterPro" id="IPR051789">
    <property type="entry name" value="Bact_Polyamine_Transport"/>
</dbReference>
<feature type="domain" description="ABC transmembrane type-1" evidence="9">
    <location>
        <begin position="57"/>
        <end position="247"/>
    </location>
</feature>
<evidence type="ECO:0000313" key="10">
    <source>
        <dbReference type="EMBL" id="MET3580093.1"/>
    </source>
</evidence>
<feature type="transmembrane region" description="Helical" evidence="8">
    <location>
        <begin position="95"/>
        <end position="117"/>
    </location>
</feature>
<evidence type="ECO:0000256" key="2">
    <source>
        <dbReference type="ARBA" id="ARBA00007069"/>
    </source>
</evidence>
<feature type="transmembrane region" description="Helical" evidence="8">
    <location>
        <begin position="123"/>
        <end position="144"/>
    </location>
</feature>
<comment type="caution">
    <text evidence="10">The sequence shown here is derived from an EMBL/GenBank/DDBJ whole genome shotgun (WGS) entry which is preliminary data.</text>
</comment>
<dbReference type="InterPro" id="IPR035906">
    <property type="entry name" value="MetI-like_sf"/>
</dbReference>
<accession>A0ABV2GP72</accession>
<comment type="similarity">
    <text evidence="2">Belongs to the binding-protein-dependent transport system permease family. CysTW subfamily.</text>
</comment>
<evidence type="ECO:0000256" key="7">
    <source>
        <dbReference type="ARBA" id="ARBA00023136"/>
    </source>
</evidence>